<evidence type="ECO:0000256" key="6">
    <source>
        <dbReference type="ARBA" id="ARBA00022737"/>
    </source>
</evidence>
<dbReference type="CDD" id="cd09143">
    <property type="entry name" value="PLDc_vPLD1_2_like_bac_2"/>
    <property type="match status" value="1"/>
</dbReference>
<dbReference type="GO" id="GO:0004630">
    <property type="term" value="F:phospholipase D activity"/>
    <property type="evidence" value="ECO:0007669"/>
    <property type="project" value="UniProtKB-EC"/>
</dbReference>
<organism evidence="12 13">
    <name type="scientific">Devosia aurantiaca</name>
    <dbReference type="NCBI Taxonomy" id="2714858"/>
    <lineage>
        <taxon>Bacteria</taxon>
        <taxon>Pseudomonadati</taxon>
        <taxon>Pseudomonadota</taxon>
        <taxon>Alphaproteobacteria</taxon>
        <taxon>Hyphomicrobiales</taxon>
        <taxon>Devosiaceae</taxon>
        <taxon>Devosia</taxon>
    </lineage>
</organism>
<keyword evidence="6" id="KW-0677">Repeat</keyword>
<dbReference type="SUPFAM" id="SSF56024">
    <property type="entry name" value="Phospholipase D/nuclease"/>
    <property type="match status" value="2"/>
</dbReference>
<accession>A0A6M1SHL3</accession>
<reference evidence="12 13" key="2">
    <citation type="submission" date="2020-03" db="EMBL/GenBank/DDBJ databases">
        <title>Devosia chinhatensis sp. nov., isolated from a hexachlorocyclohexane (HCH) dump site in India.</title>
        <authorList>
            <person name="Kumar M."/>
            <person name="Lal R."/>
        </authorList>
    </citation>
    <scope>NUCLEOTIDE SEQUENCE [LARGE SCALE GENOMIC DNA]</scope>
    <source>
        <strain evidence="12 13">H239</strain>
    </source>
</reference>
<dbReference type="Pfam" id="PF13091">
    <property type="entry name" value="PLDc_2"/>
    <property type="match status" value="1"/>
</dbReference>
<evidence type="ECO:0000313" key="13">
    <source>
        <dbReference type="Proteomes" id="UP000474802"/>
    </source>
</evidence>
<dbReference type="InterPro" id="IPR001736">
    <property type="entry name" value="PLipase_D/transphosphatidylase"/>
</dbReference>
<keyword evidence="5" id="KW-0964">Secreted</keyword>
<comment type="caution">
    <text evidence="12">The sequence shown here is derived from an EMBL/GenBank/DDBJ whole genome shotgun (WGS) entry which is preliminary data.</text>
</comment>
<feature type="compositionally biased region" description="Basic residues" evidence="10">
    <location>
        <begin position="155"/>
        <end position="165"/>
    </location>
</feature>
<dbReference type="EMBL" id="JAALFG010000004">
    <property type="protein sequence ID" value="NGP18957.1"/>
    <property type="molecule type" value="Genomic_DNA"/>
</dbReference>
<reference evidence="12 13" key="1">
    <citation type="submission" date="2020-02" db="EMBL/GenBank/DDBJ databases">
        <authorList>
            <person name="Khan S.A."/>
            <person name="Jeon C.O."/>
            <person name="Chun B.H."/>
        </authorList>
    </citation>
    <scope>NUCLEOTIDE SEQUENCE [LARGE SCALE GENOMIC DNA]</scope>
    <source>
        <strain evidence="12 13">H239</strain>
    </source>
</reference>
<evidence type="ECO:0000256" key="3">
    <source>
        <dbReference type="ARBA" id="ARBA00004613"/>
    </source>
</evidence>
<evidence type="ECO:0000256" key="1">
    <source>
        <dbReference type="ARBA" id="ARBA00000798"/>
    </source>
</evidence>
<dbReference type="InterPro" id="IPR015679">
    <property type="entry name" value="PLipase_D_fam"/>
</dbReference>
<keyword evidence="8" id="KW-0443">Lipid metabolism</keyword>
<dbReference type="GO" id="GO:0005576">
    <property type="term" value="C:extracellular region"/>
    <property type="evidence" value="ECO:0007669"/>
    <property type="project" value="UniProtKB-SubCell"/>
</dbReference>
<comment type="function">
    <text evidence="2">Could be a virulence factor.</text>
</comment>
<feature type="domain" description="PLD phosphodiesterase" evidence="11">
    <location>
        <begin position="115"/>
        <end position="142"/>
    </location>
</feature>
<comment type="catalytic activity">
    <reaction evidence="1">
        <text>a 1,2-diacyl-sn-glycero-3-phosphocholine + H2O = a 1,2-diacyl-sn-glycero-3-phosphate + choline + H(+)</text>
        <dbReference type="Rhea" id="RHEA:14445"/>
        <dbReference type="ChEBI" id="CHEBI:15354"/>
        <dbReference type="ChEBI" id="CHEBI:15377"/>
        <dbReference type="ChEBI" id="CHEBI:15378"/>
        <dbReference type="ChEBI" id="CHEBI:57643"/>
        <dbReference type="ChEBI" id="CHEBI:58608"/>
        <dbReference type="EC" id="3.1.4.4"/>
    </reaction>
</comment>
<dbReference type="CDD" id="cd09140">
    <property type="entry name" value="PLDc_vPLD1_2_like_bac_1"/>
    <property type="match status" value="1"/>
</dbReference>
<feature type="region of interest" description="Disordered" evidence="10">
    <location>
        <begin position="144"/>
        <end position="166"/>
    </location>
</feature>
<protein>
    <recommendedName>
        <fullName evidence="4">Phospholipase D</fullName>
    </recommendedName>
    <alternativeName>
        <fullName evidence="9">Choline phosphatase</fullName>
    </alternativeName>
</protein>
<comment type="subcellular location">
    <subcellularLocation>
        <location evidence="3">Secreted</location>
    </subcellularLocation>
</comment>
<dbReference type="PROSITE" id="PS50035">
    <property type="entry name" value="PLD"/>
    <property type="match status" value="2"/>
</dbReference>
<dbReference type="AlphaFoldDB" id="A0A6M1SHL3"/>
<evidence type="ECO:0000259" key="11">
    <source>
        <dbReference type="PROSITE" id="PS50035"/>
    </source>
</evidence>
<proteinExistence type="predicted"/>
<evidence type="ECO:0000313" key="12">
    <source>
        <dbReference type="EMBL" id="NGP18957.1"/>
    </source>
</evidence>
<name>A0A6M1SHL3_9HYPH</name>
<evidence type="ECO:0000256" key="4">
    <source>
        <dbReference type="ARBA" id="ARBA00018392"/>
    </source>
</evidence>
<dbReference type="PANTHER" id="PTHR18896:SF76">
    <property type="entry name" value="PHOSPHOLIPASE"/>
    <property type="match status" value="1"/>
</dbReference>
<feature type="domain" description="PLD phosphodiesterase" evidence="11">
    <location>
        <begin position="330"/>
        <end position="357"/>
    </location>
</feature>
<dbReference type="Gene3D" id="3.30.870.10">
    <property type="entry name" value="Endonuclease Chain A"/>
    <property type="match status" value="2"/>
</dbReference>
<dbReference type="PANTHER" id="PTHR18896">
    <property type="entry name" value="PHOSPHOLIPASE D"/>
    <property type="match status" value="1"/>
</dbReference>
<evidence type="ECO:0000256" key="2">
    <source>
        <dbReference type="ARBA" id="ARBA00003145"/>
    </source>
</evidence>
<evidence type="ECO:0000256" key="8">
    <source>
        <dbReference type="ARBA" id="ARBA00023098"/>
    </source>
</evidence>
<evidence type="ECO:0000256" key="10">
    <source>
        <dbReference type="SAM" id="MobiDB-lite"/>
    </source>
</evidence>
<dbReference type="InterPro" id="IPR025202">
    <property type="entry name" value="PLD-like_dom"/>
</dbReference>
<evidence type="ECO:0000256" key="7">
    <source>
        <dbReference type="ARBA" id="ARBA00022801"/>
    </source>
</evidence>
<keyword evidence="7" id="KW-0378">Hydrolase</keyword>
<dbReference type="Pfam" id="PF00614">
    <property type="entry name" value="PLDc"/>
    <property type="match status" value="1"/>
</dbReference>
<dbReference type="GO" id="GO:0009395">
    <property type="term" value="P:phospholipid catabolic process"/>
    <property type="evidence" value="ECO:0007669"/>
    <property type="project" value="TreeGrafter"/>
</dbReference>
<evidence type="ECO:0000256" key="5">
    <source>
        <dbReference type="ARBA" id="ARBA00022525"/>
    </source>
</evidence>
<sequence length="480" mass="54481">MAAATADRFSVIVDAEDYFRHARDVMVRAQRRITLVGWDFDARITLGDNRADGGPADLGNFILWLVKRKPELEIFLLQWDFGIITTAKRGTTLIKLWQWLRHPRIHVKFDSAHPTGASHHQKIILIDDAMAFVGGIDMTGARWDTREHRHEDPRRRRPTTRRPYKPWHDVTTAVTGPIVTSVVDLVQQRWGRAGVSDFRPISDGKALWPEGLEIDFADVEIAISRTAPKIEDYEPILEVEKLWLDQIATAKKLLYIESQYFASRAIVSAMAKRLQEQDGPEIVVINPDTADGWLQPLAMDTARARLFTWIKRADKFDRLRLYHPVGSGGEAIYVHAKALVADDTVLKVGSSNINNRSLRLDTECDITIVADDDDEAVRREIAWTRNDLLGEHLGVTAEAVAARLAETGSLIKTIETLRGTDRTLRDYQVPELNDIEKWLADNEVLDPEGPEEMFEPLSQRGLMRGFLKRFARKSKAKGRA</sequence>
<dbReference type="Proteomes" id="UP000474802">
    <property type="component" value="Unassembled WGS sequence"/>
</dbReference>
<gene>
    <name evidence="12" type="ORF">G5575_16020</name>
</gene>
<evidence type="ECO:0000256" key="9">
    <source>
        <dbReference type="ARBA" id="ARBA00029594"/>
    </source>
</evidence>
<feature type="compositionally biased region" description="Basic and acidic residues" evidence="10">
    <location>
        <begin position="144"/>
        <end position="154"/>
    </location>
</feature>
<keyword evidence="13" id="KW-1185">Reference proteome</keyword>
<dbReference type="SMART" id="SM00155">
    <property type="entry name" value="PLDc"/>
    <property type="match status" value="2"/>
</dbReference>